<dbReference type="CDD" id="cd03801">
    <property type="entry name" value="GT4_PimA-like"/>
    <property type="match status" value="1"/>
</dbReference>
<dbReference type="SUPFAM" id="SSF53756">
    <property type="entry name" value="UDP-Glycosyltransferase/glycogen phosphorylase"/>
    <property type="match status" value="1"/>
</dbReference>
<dbReference type="Pfam" id="PF00534">
    <property type="entry name" value="Glycos_transf_1"/>
    <property type="match status" value="1"/>
</dbReference>
<dbReference type="InterPro" id="IPR050194">
    <property type="entry name" value="Glycosyltransferase_grp1"/>
</dbReference>
<sequence>MERQTEKQIKVLSLNHYIMGHATYQNILEKTFQEHIQKIEFNSLHLPDYFKGDFLGRVVYWLLSKQLPGAQKVDYDFHRFRTELATSFFARRCLERALKNYQPDVLHLHTQAIAYLAAPLLKKFPSVVSIDNTAALLSRDRPFPSPITCRPIVEVERQCFRAADHIITWSERARRSVIDDYGISPTKVTHIHPGVPLELFFGITPKEKSIHSKPRLLFVGNDFVRKGGEDVLAVFMESLSDICELDIVTNAFVNLSTTTNVRIHRGIGAFSPEIIKLYAAADIFVMPTHEEVYGIVFTEAMAAGLPCIGTKVMAVPELVQDGVNGFTVKPRDRTALREALLKLINDTNLRLSMGQAGREIAKKQFDALINCQQIAKIFANLSSKKNINFQE</sequence>
<dbReference type="RefSeq" id="WP_190461331.1">
    <property type="nucleotide sequence ID" value="NZ_JACJPW010000002.1"/>
</dbReference>
<dbReference type="Pfam" id="PF13439">
    <property type="entry name" value="Glyco_transf_4"/>
    <property type="match status" value="1"/>
</dbReference>
<evidence type="ECO:0000259" key="1">
    <source>
        <dbReference type="Pfam" id="PF00534"/>
    </source>
</evidence>
<evidence type="ECO:0000313" key="4">
    <source>
        <dbReference type="Proteomes" id="UP000641646"/>
    </source>
</evidence>
<dbReference type="GO" id="GO:0016758">
    <property type="term" value="F:hexosyltransferase activity"/>
    <property type="evidence" value="ECO:0007669"/>
    <property type="project" value="TreeGrafter"/>
</dbReference>
<dbReference type="InterPro" id="IPR028098">
    <property type="entry name" value="Glyco_trans_4-like_N"/>
</dbReference>
<feature type="domain" description="Glycosyltransferase subfamily 4-like N-terminal" evidence="2">
    <location>
        <begin position="73"/>
        <end position="198"/>
    </location>
</feature>
<protein>
    <submittedName>
        <fullName evidence="3">Glycosyltransferase family 4 protein</fullName>
    </submittedName>
</protein>
<evidence type="ECO:0000259" key="2">
    <source>
        <dbReference type="Pfam" id="PF13439"/>
    </source>
</evidence>
<gene>
    <name evidence="3" type="ORF">H6G03_01470</name>
</gene>
<reference evidence="3" key="2">
    <citation type="submission" date="2020-08" db="EMBL/GenBank/DDBJ databases">
        <authorList>
            <person name="Chen M."/>
            <person name="Teng W."/>
            <person name="Zhao L."/>
            <person name="Hu C."/>
            <person name="Zhou Y."/>
            <person name="Han B."/>
            <person name="Song L."/>
            <person name="Shu W."/>
        </authorList>
    </citation>
    <scope>NUCLEOTIDE SEQUENCE</scope>
    <source>
        <strain evidence="3">FACHB-1375</strain>
    </source>
</reference>
<dbReference type="Gene3D" id="3.40.50.2000">
    <property type="entry name" value="Glycogen Phosphorylase B"/>
    <property type="match status" value="2"/>
</dbReference>
<organism evidence="3 4">
    <name type="scientific">Aerosakkonema funiforme FACHB-1375</name>
    <dbReference type="NCBI Taxonomy" id="2949571"/>
    <lineage>
        <taxon>Bacteria</taxon>
        <taxon>Bacillati</taxon>
        <taxon>Cyanobacteriota</taxon>
        <taxon>Cyanophyceae</taxon>
        <taxon>Oscillatoriophycideae</taxon>
        <taxon>Aerosakkonematales</taxon>
        <taxon>Aerosakkonemataceae</taxon>
        <taxon>Aerosakkonema</taxon>
    </lineage>
</organism>
<feature type="domain" description="Glycosyl transferase family 1" evidence="1">
    <location>
        <begin position="208"/>
        <end position="359"/>
    </location>
</feature>
<dbReference type="Proteomes" id="UP000641646">
    <property type="component" value="Unassembled WGS sequence"/>
</dbReference>
<name>A0A926VA67_9CYAN</name>
<evidence type="ECO:0000313" key="3">
    <source>
        <dbReference type="EMBL" id="MBD2179790.1"/>
    </source>
</evidence>
<reference evidence="3" key="1">
    <citation type="journal article" date="2015" name="ISME J.">
        <title>Draft Genome Sequence of Streptomyces incarnatus NRRL8089, which Produces the Nucleoside Antibiotic Sinefungin.</title>
        <authorList>
            <person name="Oshima K."/>
            <person name="Hattori M."/>
            <person name="Shimizu H."/>
            <person name="Fukuda K."/>
            <person name="Nemoto M."/>
            <person name="Inagaki K."/>
            <person name="Tamura T."/>
        </authorList>
    </citation>
    <scope>NUCLEOTIDE SEQUENCE</scope>
    <source>
        <strain evidence="3">FACHB-1375</strain>
    </source>
</reference>
<dbReference type="PANTHER" id="PTHR45947:SF3">
    <property type="entry name" value="SULFOQUINOVOSYL TRANSFERASE SQD2"/>
    <property type="match status" value="1"/>
</dbReference>
<dbReference type="PANTHER" id="PTHR45947">
    <property type="entry name" value="SULFOQUINOVOSYL TRANSFERASE SQD2"/>
    <property type="match status" value="1"/>
</dbReference>
<comment type="caution">
    <text evidence="3">The sequence shown here is derived from an EMBL/GenBank/DDBJ whole genome shotgun (WGS) entry which is preliminary data.</text>
</comment>
<accession>A0A926VA67</accession>
<dbReference type="AlphaFoldDB" id="A0A926VA67"/>
<proteinExistence type="predicted"/>
<keyword evidence="4" id="KW-1185">Reference proteome</keyword>
<dbReference type="InterPro" id="IPR001296">
    <property type="entry name" value="Glyco_trans_1"/>
</dbReference>
<dbReference type="EMBL" id="JACJPW010000002">
    <property type="protein sequence ID" value="MBD2179790.1"/>
    <property type="molecule type" value="Genomic_DNA"/>
</dbReference>